<reference evidence="2 3" key="1">
    <citation type="submission" date="2018-03" db="EMBL/GenBank/DDBJ databases">
        <title>Genomic Encyclopedia of Archaeal and Bacterial Type Strains, Phase II (KMG-II): from individual species to whole genera.</title>
        <authorList>
            <person name="Goeker M."/>
        </authorList>
    </citation>
    <scope>NUCLEOTIDE SEQUENCE [LARGE SCALE GENOMIC DNA]</scope>
    <source>
        <strain evidence="2 3">DSM 24859</strain>
    </source>
</reference>
<sequence length="100" mass="11685">MLFCFVINLCLYPKIIYEGYNLEQFKDAEEELVGSQRNARRKKVSKFLNCLMFTGFIFWGLKLDPEKIRVANLPLSFWIILQYIIGLICLGYIANVIIAK</sequence>
<dbReference type="AlphaFoldDB" id="A0A2P8HQ03"/>
<comment type="caution">
    <text evidence="2">The sequence shown here is derived from an EMBL/GenBank/DDBJ whole genome shotgun (WGS) entry which is preliminary data.</text>
</comment>
<accession>A0A2P8HQ03</accession>
<keyword evidence="3" id="KW-1185">Reference proteome</keyword>
<evidence type="ECO:0000313" key="2">
    <source>
        <dbReference type="EMBL" id="PSL48282.1"/>
    </source>
</evidence>
<keyword evidence="1" id="KW-0812">Transmembrane</keyword>
<dbReference type="Proteomes" id="UP000240971">
    <property type="component" value="Unassembled WGS sequence"/>
</dbReference>
<feature type="transmembrane region" description="Helical" evidence="1">
    <location>
        <begin position="47"/>
        <end position="63"/>
    </location>
</feature>
<keyword evidence="1" id="KW-1133">Transmembrane helix</keyword>
<evidence type="ECO:0000313" key="3">
    <source>
        <dbReference type="Proteomes" id="UP000240971"/>
    </source>
</evidence>
<evidence type="ECO:0000256" key="1">
    <source>
        <dbReference type="SAM" id="Phobius"/>
    </source>
</evidence>
<name>A0A2P8HQ03_CHINA</name>
<dbReference type="EMBL" id="PYAW01000002">
    <property type="protein sequence ID" value="PSL48282.1"/>
    <property type="molecule type" value="Genomic_DNA"/>
</dbReference>
<feature type="transmembrane region" description="Helical" evidence="1">
    <location>
        <begin position="75"/>
        <end position="98"/>
    </location>
</feature>
<gene>
    <name evidence="2" type="ORF">CLV51_1021149</name>
</gene>
<protein>
    <submittedName>
        <fullName evidence="2">Uncharacterized protein</fullName>
    </submittedName>
</protein>
<keyword evidence="1" id="KW-0472">Membrane</keyword>
<organism evidence="2 3">
    <name type="scientific">Chitinophaga niastensis</name>
    <dbReference type="NCBI Taxonomy" id="536980"/>
    <lineage>
        <taxon>Bacteria</taxon>
        <taxon>Pseudomonadati</taxon>
        <taxon>Bacteroidota</taxon>
        <taxon>Chitinophagia</taxon>
        <taxon>Chitinophagales</taxon>
        <taxon>Chitinophagaceae</taxon>
        <taxon>Chitinophaga</taxon>
    </lineage>
</organism>
<proteinExistence type="predicted"/>